<reference evidence="6" key="1">
    <citation type="journal article" date="2020" name="New Phytol.">
        <title>Comparative genomics reveals dynamic genome evolution in host specialist ectomycorrhizal fungi.</title>
        <authorList>
            <person name="Lofgren L.A."/>
            <person name="Nguyen N.H."/>
            <person name="Vilgalys R."/>
            <person name="Ruytinx J."/>
            <person name="Liao H.L."/>
            <person name="Branco S."/>
            <person name="Kuo A."/>
            <person name="LaButti K."/>
            <person name="Lipzen A."/>
            <person name="Andreopoulos W."/>
            <person name="Pangilinan J."/>
            <person name="Riley R."/>
            <person name="Hundley H."/>
            <person name="Na H."/>
            <person name="Barry K."/>
            <person name="Grigoriev I.V."/>
            <person name="Stajich J.E."/>
            <person name="Kennedy P.G."/>
        </authorList>
    </citation>
    <scope>NUCLEOTIDE SEQUENCE</scope>
    <source>
        <strain evidence="6">S12</strain>
    </source>
</reference>
<feature type="transmembrane region" description="Helical" evidence="5">
    <location>
        <begin position="485"/>
        <end position="506"/>
    </location>
</feature>
<feature type="transmembrane region" description="Helical" evidence="5">
    <location>
        <begin position="374"/>
        <end position="404"/>
    </location>
</feature>
<evidence type="ECO:0000256" key="5">
    <source>
        <dbReference type="SAM" id="Phobius"/>
    </source>
</evidence>
<comment type="caution">
    <text evidence="6">The sequence shown here is derived from an EMBL/GenBank/DDBJ whole genome shotgun (WGS) entry which is preliminary data.</text>
</comment>
<accession>A0A9P7AIN4</accession>
<comment type="subcellular location">
    <subcellularLocation>
        <location evidence="1">Membrane</location>
        <topology evidence="1">Multi-pass membrane protein</topology>
    </subcellularLocation>
</comment>
<dbReference type="Pfam" id="PF13520">
    <property type="entry name" value="AA_permease_2"/>
    <property type="match status" value="1"/>
</dbReference>
<gene>
    <name evidence="6" type="ORF">HD556DRAFT_1447211</name>
</gene>
<dbReference type="EMBL" id="JABBWE010000061">
    <property type="protein sequence ID" value="KAG1789148.1"/>
    <property type="molecule type" value="Genomic_DNA"/>
</dbReference>
<dbReference type="AlphaFoldDB" id="A0A9P7AIN4"/>
<dbReference type="RefSeq" id="XP_041156269.1">
    <property type="nucleotide sequence ID" value="XM_041307226.1"/>
</dbReference>
<feature type="transmembrane region" description="Helical" evidence="5">
    <location>
        <begin position="292"/>
        <end position="311"/>
    </location>
</feature>
<keyword evidence="3 5" id="KW-1133">Transmembrane helix</keyword>
<dbReference type="InterPro" id="IPR002293">
    <property type="entry name" value="AA/rel_permease1"/>
</dbReference>
<evidence type="ECO:0000313" key="7">
    <source>
        <dbReference type="Proteomes" id="UP000719766"/>
    </source>
</evidence>
<keyword evidence="4 5" id="KW-0472">Membrane</keyword>
<dbReference type="GO" id="GO:0015171">
    <property type="term" value="F:amino acid transmembrane transporter activity"/>
    <property type="evidence" value="ECO:0007669"/>
    <property type="project" value="TreeGrafter"/>
</dbReference>
<dbReference type="PANTHER" id="PTHR43243:SF20">
    <property type="entry name" value="CATIONIC AMINO ACID TRANSPORTER 3"/>
    <property type="match status" value="1"/>
</dbReference>
<keyword evidence="2 5" id="KW-0812">Transmembrane</keyword>
<feature type="transmembrane region" description="Helical" evidence="5">
    <location>
        <begin position="332"/>
        <end position="354"/>
    </location>
</feature>
<dbReference type="OrthoDB" id="1718410at2759"/>
<proteinExistence type="predicted"/>
<dbReference type="GO" id="GO:0005886">
    <property type="term" value="C:plasma membrane"/>
    <property type="evidence" value="ECO:0007669"/>
    <property type="project" value="TreeGrafter"/>
</dbReference>
<evidence type="ECO:0000256" key="2">
    <source>
        <dbReference type="ARBA" id="ARBA00022692"/>
    </source>
</evidence>
<organism evidence="6 7">
    <name type="scientific">Suillus plorans</name>
    <dbReference type="NCBI Taxonomy" id="116603"/>
    <lineage>
        <taxon>Eukaryota</taxon>
        <taxon>Fungi</taxon>
        <taxon>Dikarya</taxon>
        <taxon>Basidiomycota</taxon>
        <taxon>Agaricomycotina</taxon>
        <taxon>Agaricomycetes</taxon>
        <taxon>Agaricomycetidae</taxon>
        <taxon>Boletales</taxon>
        <taxon>Suillineae</taxon>
        <taxon>Suillaceae</taxon>
        <taxon>Suillus</taxon>
    </lineage>
</organism>
<feature type="transmembrane region" description="Helical" evidence="5">
    <location>
        <begin position="184"/>
        <end position="207"/>
    </location>
</feature>
<name>A0A9P7AIN4_9AGAM</name>
<feature type="transmembrane region" description="Helical" evidence="5">
    <location>
        <begin position="512"/>
        <end position="529"/>
    </location>
</feature>
<dbReference type="Gene3D" id="1.20.1740.10">
    <property type="entry name" value="Amino acid/polyamine transporter I"/>
    <property type="match status" value="1"/>
</dbReference>
<keyword evidence="7" id="KW-1185">Reference proteome</keyword>
<evidence type="ECO:0000256" key="3">
    <source>
        <dbReference type="ARBA" id="ARBA00022989"/>
    </source>
</evidence>
<feature type="transmembrane region" description="Helical" evidence="5">
    <location>
        <begin position="134"/>
        <end position="155"/>
    </location>
</feature>
<feature type="transmembrane region" description="Helical" evidence="5">
    <location>
        <begin position="448"/>
        <end position="473"/>
    </location>
</feature>
<feature type="transmembrane region" description="Helical" evidence="5">
    <location>
        <begin position="219"/>
        <end position="238"/>
    </location>
</feature>
<sequence length="692" mass="75663">MSEKECISLVPLHSSENSSSRTNYSRTNLGSLVATPPLFNQSQFDIVLRRQYSRQEGKPKFTAVPSRFLNLTNDFEFAGWGSISHLTLVQEDIHQGDVELTSFREQQVLGQFTASALAANDILGGVFYTLPSVVALAGVYSPISLFVAALTLFLWRPVMEEMASALPISGAPYTYLLNVSTKSVALFGAALLLLDFSATAVVSAATATSYLAGEVSLPFPVYVGAAFVFVLFTVVSLSGLRESARVATGVLAMHVVVMIMLIVASVIAWGRGGMAQFRSNWSLGHVGLSPAAIARQVFNGVCIGMLGLTGFECAPSYTSKMKQNCYPKVLRNLHLSALVLTSGVMLLVMALLPLDVVESGNNILSLLAQKVAGRWLRIMVVVDAVVVLCAGVLTGILSACELLVQLSCDLILPRVFLATVPATGAPYVAVISFIAFSALIYASTGANLIVISQMFAMVWLAVMALFPVSLLLLRFSRPRLPRASQCSLFVVAGAISVTVTVAAGNVAIDPTIAGWFALYLIILLVLFYTSQNKVTILRWVYWAYDQLPWLHRRQFTKGWGDSLIRHMRSLRRQEVCLLVKSDEINNLFNMILYVQRNEETSHLKIVHFHSGDIPSEMEANARSTYIVLHLFLDEAFPEITVDLMFVEGQFDPKNLAALAHHLKIPRSLMFMSSPGPNFRYSVAELGTRIISI</sequence>
<dbReference type="PANTHER" id="PTHR43243">
    <property type="entry name" value="INNER MEMBRANE TRANSPORTER YGJI-RELATED"/>
    <property type="match status" value="1"/>
</dbReference>
<feature type="transmembrane region" description="Helical" evidence="5">
    <location>
        <begin position="416"/>
        <end position="442"/>
    </location>
</feature>
<evidence type="ECO:0000313" key="6">
    <source>
        <dbReference type="EMBL" id="KAG1789148.1"/>
    </source>
</evidence>
<dbReference type="GeneID" id="64600990"/>
<feature type="transmembrane region" description="Helical" evidence="5">
    <location>
        <begin position="250"/>
        <end position="272"/>
    </location>
</feature>
<evidence type="ECO:0000256" key="4">
    <source>
        <dbReference type="ARBA" id="ARBA00023136"/>
    </source>
</evidence>
<protein>
    <submittedName>
        <fullName evidence="6">Amino acid permease-domain-containing protein</fullName>
    </submittedName>
</protein>
<evidence type="ECO:0000256" key="1">
    <source>
        <dbReference type="ARBA" id="ARBA00004141"/>
    </source>
</evidence>
<dbReference type="Proteomes" id="UP000719766">
    <property type="component" value="Unassembled WGS sequence"/>
</dbReference>